<protein>
    <submittedName>
        <fullName evidence="1">Uncharacterized protein</fullName>
    </submittedName>
</protein>
<name>A0A931AZ46_9ENTE</name>
<dbReference type="Proteomes" id="UP000637757">
    <property type="component" value="Unassembled WGS sequence"/>
</dbReference>
<proteinExistence type="predicted"/>
<sequence>MLLFYEVSFSDPISKLFTESAADQSKTTLKLRYYEQFTPAVVNLSIDEYWKIAANPTKEQVDKSLATIQKVWEKEQKQ</sequence>
<gene>
    <name evidence="1" type="ORF">IC227_02660</name>
</gene>
<dbReference type="EMBL" id="JADAKE010000008">
    <property type="protein sequence ID" value="MBF8807485.1"/>
    <property type="molecule type" value="Genomic_DNA"/>
</dbReference>
<keyword evidence="2" id="KW-1185">Reference proteome</keyword>
<dbReference type="AlphaFoldDB" id="A0A931AZ46"/>
<organism evidence="1 2">
    <name type="scientific">Enterococcus lacertideformus</name>
    <dbReference type="NCBI Taxonomy" id="2771493"/>
    <lineage>
        <taxon>Bacteria</taxon>
        <taxon>Bacillati</taxon>
        <taxon>Bacillota</taxon>
        <taxon>Bacilli</taxon>
        <taxon>Lactobacillales</taxon>
        <taxon>Enterococcaceae</taxon>
        <taxon>Enterococcus</taxon>
    </lineage>
</organism>
<reference evidence="1" key="1">
    <citation type="submission" date="2020-09" db="EMBL/GenBank/DDBJ databases">
        <title>Genomic insights into the novelty and pathogenicity of a unique biofilm-forming Enterococcus sp. bacteria (Enterococcus lacertideformus) identified in reptiles.</title>
        <authorList>
            <person name="Agius J.E."/>
            <person name="Phalen D.N."/>
            <person name="Rose K."/>
            <person name="Eden J.-S."/>
        </authorList>
    </citation>
    <scope>NUCLEOTIDE SEQUENCE</scope>
    <source>
        <strain evidence="1">PHRS 0518</strain>
    </source>
</reference>
<evidence type="ECO:0000313" key="2">
    <source>
        <dbReference type="Proteomes" id="UP000637757"/>
    </source>
</evidence>
<comment type="caution">
    <text evidence="1">The sequence shown here is derived from an EMBL/GenBank/DDBJ whole genome shotgun (WGS) entry which is preliminary data.</text>
</comment>
<accession>A0A931AZ46</accession>
<evidence type="ECO:0000313" key="1">
    <source>
        <dbReference type="EMBL" id="MBF8807485.1"/>
    </source>
</evidence>